<dbReference type="Pfam" id="PF01515">
    <property type="entry name" value="PTA_PTB"/>
    <property type="match status" value="1"/>
</dbReference>
<dbReference type="FunFam" id="3.40.50.10750:FF:000001">
    <property type="entry name" value="Phosphate acetyltransferase"/>
    <property type="match status" value="1"/>
</dbReference>
<evidence type="ECO:0000256" key="12">
    <source>
        <dbReference type="ARBA" id="ARBA00049955"/>
    </source>
</evidence>
<keyword evidence="9 13" id="KW-0808">Transferase</keyword>
<keyword evidence="17" id="KW-1185">Reference proteome</keyword>
<comment type="subcellular location">
    <subcellularLocation>
        <location evidence="2 13">Cytoplasm</location>
    </subcellularLocation>
</comment>
<evidence type="ECO:0000259" key="15">
    <source>
        <dbReference type="Pfam" id="PF07085"/>
    </source>
</evidence>
<dbReference type="InterPro" id="IPR042112">
    <property type="entry name" value="P_AcTrfase_dom2"/>
</dbReference>
<evidence type="ECO:0000256" key="8">
    <source>
        <dbReference type="ARBA" id="ARBA00022490"/>
    </source>
</evidence>
<comment type="caution">
    <text evidence="16">The sequence shown here is derived from an EMBL/GenBank/DDBJ whole genome shotgun (WGS) entry which is preliminary data.</text>
</comment>
<evidence type="ECO:0000313" key="16">
    <source>
        <dbReference type="EMBL" id="OKL54387.1"/>
    </source>
</evidence>
<dbReference type="PANTHER" id="PTHR43356">
    <property type="entry name" value="PHOSPHATE ACETYLTRANSFERASE"/>
    <property type="match status" value="1"/>
</dbReference>
<proteinExistence type="inferred from homology"/>
<dbReference type="Proteomes" id="UP000185628">
    <property type="component" value="Unassembled WGS sequence"/>
</dbReference>
<comment type="function">
    <text evidence="12 13">Involved in acetate metabolism.</text>
</comment>
<dbReference type="OrthoDB" id="9808984at2"/>
<dbReference type="InterPro" id="IPR027417">
    <property type="entry name" value="P-loop_NTPase"/>
</dbReference>
<organism evidence="16 17">
    <name type="scientific">Bowdeniella nasicola</name>
    <dbReference type="NCBI Taxonomy" id="208480"/>
    <lineage>
        <taxon>Bacteria</taxon>
        <taxon>Bacillati</taxon>
        <taxon>Actinomycetota</taxon>
        <taxon>Actinomycetes</taxon>
        <taxon>Actinomycetales</taxon>
        <taxon>Actinomycetaceae</taxon>
        <taxon>Bowdeniella</taxon>
    </lineage>
</organism>
<feature type="domain" description="DRTGG" evidence="15">
    <location>
        <begin position="202"/>
        <end position="314"/>
    </location>
</feature>
<sequence length="682" mass="72210">MANSIYIASPEGETGKSTVALGLVDMFTKTAGKVGIYRPVVRSGEPDALVELLIERDSADLTYDDVVGITYEDLHEDPEAALSTIVQKYREVESKCDLVVIIGSDYTDVAGSAELAFNARVAANLGAPVLLTVRGARRTPDEIRQVAELGVSEITAGHASVVGVIANRADGDEAEIRAALGDALPVWIIPEHPLLSAPTVGDLKEALGGTVLSGDEALFDREAESLLVCGMGVEHILERLAEGQVAIAAGDRSELLISLLAAHAAEGFPSLAGIILNGGYQPAEIVTELVSGFASRLPIITCDTNTYETAQIVATTRGGLTTRTQRKIDTTLQLTEKHLPTNELAKLLEVAESSVVTPLMFEAELLDRAKRANKHIVLPEGKDDRILRAASTLLARGTARLTILGQEAPIRARAAELGLAIDDARILDPTMSDYLEEFAAEYTRLRAHKGMTEDRAKEIVRDVSYFGTLMVHLGYADGMVSGATHTTAHTIKPSFEIIKTSPGTSIVSSVFLMLLADRVLVYGDCAVNPDPSAAQLADIAISSAATAEQFGIDPRVAMLSYSTGSSGFGADVDKVREATEIVRERAPELLVEGPIQYDAAVDAAVASTKMPDSKVAGRATVFVFPDLNTGNNTYKAVQRSAGAVAVGPVLQGLNKPVNDLSRGALVHDIVNTVAITAIQAEG</sequence>
<evidence type="ECO:0000313" key="17">
    <source>
        <dbReference type="Proteomes" id="UP000185628"/>
    </source>
</evidence>
<dbReference type="Gene3D" id="3.40.1390.20">
    <property type="entry name" value="HprK N-terminal domain-like"/>
    <property type="match status" value="1"/>
</dbReference>
<dbReference type="GO" id="GO:0006085">
    <property type="term" value="P:acetyl-CoA biosynthetic process"/>
    <property type="evidence" value="ECO:0007669"/>
    <property type="project" value="UniProtKB-UniPathway"/>
</dbReference>
<evidence type="ECO:0000256" key="3">
    <source>
        <dbReference type="ARBA" id="ARBA00004989"/>
    </source>
</evidence>
<dbReference type="GO" id="GO:0005737">
    <property type="term" value="C:cytoplasm"/>
    <property type="evidence" value="ECO:0007669"/>
    <property type="project" value="UniProtKB-SubCell"/>
</dbReference>
<dbReference type="RefSeq" id="WP_073716157.1">
    <property type="nucleotide sequence ID" value="NZ_MQVR01000017.1"/>
</dbReference>
<dbReference type="GO" id="GO:0008959">
    <property type="term" value="F:phosphate acetyltransferase activity"/>
    <property type="evidence" value="ECO:0007669"/>
    <property type="project" value="UniProtKB-EC"/>
</dbReference>
<protein>
    <recommendedName>
        <fullName evidence="7 13">Phosphate acetyltransferase</fullName>
        <ecNumber evidence="6 13">2.3.1.8</ecNumber>
    </recommendedName>
    <alternativeName>
        <fullName evidence="11 13">Phosphotransacetylase</fullName>
    </alternativeName>
</protein>
<dbReference type="InterPro" id="IPR028979">
    <property type="entry name" value="Ser_kin/Pase_Hpr-like_N_sf"/>
</dbReference>
<comment type="pathway">
    <text evidence="3 13">Metabolic intermediate biosynthesis; acetyl-CoA biosynthesis; acetyl-CoA from acetate: step 2/2.</text>
</comment>
<dbReference type="InterPro" id="IPR016475">
    <property type="entry name" value="P-Actrans_bac"/>
</dbReference>
<dbReference type="SUPFAM" id="SSF53659">
    <property type="entry name" value="Isocitrate/Isopropylmalate dehydrogenase-like"/>
    <property type="match status" value="1"/>
</dbReference>
<evidence type="ECO:0000256" key="5">
    <source>
        <dbReference type="ARBA" id="ARBA00009786"/>
    </source>
</evidence>
<dbReference type="NCBIfam" id="TIGR00651">
    <property type="entry name" value="pta"/>
    <property type="match status" value="1"/>
</dbReference>
<comment type="similarity">
    <text evidence="5 13">In the N-terminal section; belongs to the CobB/CobQ family.</text>
</comment>
<dbReference type="Gene3D" id="3.40.50.300">
    <property type="entry name" value="P-loop containing nucleotide triphosphate hydrolases"/>
    <property type="match status" value="1"/>
</dbReference>
<keyword evidence="8 13" id="KW-0963">Cytoplasm</keyword>
<evidence type="ECO:0000256" key="7">
    <source>
        <dbReference type="ARBA" id="ARBA00021528"/>
    </source>
</evidence>
<dbReference type="SUPFAM" id="SSF52540">
    <property type="entry name" value="P-loop containing nucleoside triphosphate hydrolases"/>
    <property type="match status" value="1"/>
</dbReference>
<dbReference type="InterPro" id="IPR050500">
    <property type="entry name" value="Phos_Acetyltrans/Butyryltrans"/>
</dbReference>
<dbReference type="PIRSF" id="PIRSF006107">
    <property type="entry name" value="PhpActrans_proteobac"/>
    <property type="match status" value="1"/>
</dbReference>
<dbReference type="InterPro" id="IPR042113">
    <property type="entry name" value="P_AcTrfase_dom1"/>
</dbReference>
<dbReference type="NCBIfam" id="NF004167">
    <property type="entry name" value="PRK05632.1"/>
    <property type="match status" value="1"/>
</dbReference>
<dbReference type="SUPFAM" id="SSF75138">
    <property type="entry name" value="HprK N-terminal domain-like"/>
    <property type="match status" value="1"/>
</dbReference>
<dbReference type="Gene3D" id="3.40.50.10750">
    <property type="entry name" value="Isocitrate/Isopropylmalate dehydrogenase-like"/>
    <property type="match status" value="1"/>
</dbReference>
<dbReference type="EC" id="2.3.1.8" evidence="6 13"/>
<dbReference type="Pfam" id="PF13500">
    <property type="entry name" value="AAA_26"/>
    <property type="match status" value="1"/>
</dbReference>
<keyword evidence="10 13" id="KW-0012">Acyltransferase</keyword>
<evidence type="ECO:0000256" key="10">
    <source>
        <dbReference type="ARBA" id="ARBA00023315"/>
    </source>
</evidence>
<dbReference type="STRING" id="208480.SAMN02910418_00992"/>
<dbReference type="InterPro" id="IPR004614">
    <property type="entry name" value="P_AcTrfase"/>
</dbReference>
<accession>A0A1Q5Q3L3</accession>
<comment type="catalytic activity">
    <reaction evidence="1 13">
        <text>acetyl-CoA + phosphate = acetyl phosphate + CoA</text>
        <dbReference type="Rhea" id="RHEA:19521"/>
        <dbReference type="ChEBI" id="CHEBI:22191"/>
        <dbReference type="ChEBI" id="CHEBI:43474"/>
        <dbReference type="ChEBI" id="CHEBI:57287"/>
        <dbReference type="ChEBI" id="CHEBI:57288"/>
        <dbReference type="EC" id="2.3.1.8"/>
    </reaction>
</comment>
<evidence type="ECO:0000256" key="4">
    <source>
        <dbReference type="ARBA" id="ARBA00008756"/>
    </source>
</evidence>
<dbReference type="PANTHER" id="PTHR43356:SF3">
    <property type="entry name" value="PHOSPHATE ACETYLTRANSFERASE"/>
    <property type="match status" value="1"/>
</dbReference>
<dbReference type="AlphaFoldDB" id="A0A1Q5Q3L3"/>
<feature type="domain" description="Phosphate acetyl/butaryl transferase" evidence="14">
    <location>
        <begin position="361"/>
        <end position="677"/>
    </location>
</feature>
<dbReference type="Gene3D" id="3.40.50.10950">
    <property type="match status" value="1"/>
</dbReference>
<dbReference type="UniPathway" id="UPA00340">
    <property type="reaction ID" value="UER00459"/>
</dbReference>
<evidence type="ECO:0000259" key="14">
    <source>
        <dbReference type="Pfam" id="PF01515"/>
    </source>
</evidence>
<comment type="similarity">
    <text evidence="4 13">In the C-terminal section; belongs to the phosphate acetyltransferase and butyryltransferase family.</text>
</comment>
<evidence type="ECO:0000256" key="6">
    <source>
        <dbReference type="ARBA" id="ARBA00012707"/>
    </source>
</evidence>
<dbReference type="EMBL" id="MQVR01000017">
    <property type="protein sequence ID" value="OKL54387.1"/>
    <property type="molecule type" value="Genomic_DNA"/>
</dbReference>
<evidence type="ECO:0000256" key="11">
    <source>
        <dbReference type="ARBA" id="ARBA00031108"/>
    </source>
</evidence>
<comment type="domain">
    <text evidence="13">The N-terminal region seems to be important for proper quaternary structure. The C-terminal region contains the substrate-binding site.</text>
</comment>
<dbReference type="InterPro" id="IPR002505">
    <property type="entry name" value="PTA_PTB"/>
</dbReference>
<dbReference type="Pfam" id="PF07085">
    <property type="entry name" value="DRTGG"/>
    <property type="match status" value="1"/>
</dbReference>
<evidence type="ECO:0000256" key="2">
    <source>
        <dbReference type="ARBA" id="ARBA00004496"/>
    </source>
</evidence>
<dbReference type="NCBIfam" id="NF007233">
    <property type="entry name" value="PRK09653.1"/>
    <property type="match status" value="1"/>
</dbReference>
<evidence type="ECO:0000256" key="13">
    <source>
        <dbReference type="PIRNR" id="PIRNR006107"/>
    </source>
</evidence>
<dbReference type="InterPro" id="IPR010766">
    <property type="entry name" value="DRTGG"/>
</dbReference>
<gene>
    <name evidence="16" type="ORF">BSZ39_04320</name>
</gene>
<evidence type="ECO:0000256" key="9">
    <source>
        <dbReference type="ARBA" id="ARBA00022679"/>
    </source>
</evidence>
<reference evidence="17" key="1">
    <citation type="submission" date="2016-12" db="EMBL/GenBank/DDBJ databases">
        <authorList>
            <person name="Meng X."/>
        </authorList>
    </citation>
    <scope>NUCLEOTIDE SEQUENCE [LARGE SCALE GENOMIC DNA]</scope>
    <source>
        <strain evidence="17">DSM 19116</strain>
    </source>
</reference>
<evidence type="ECO:0000256" key="1">
    <source>
        <dbReference type="ARBA" id="ARBA00000705"/>
    </source>
</evidence>
<name>A0A1Q5Q3L3_9ACTO</name>